<sequence length="428" mass="45953">MKSNSPNLLVLLSFLTSLEAQFIPEADARLLAWRAYGTFVQQQLTAGVPLSPGKDFIYVTPPNLAAVRGGTPCPDSVTNFDLFSLADGLQNVNEPLLDNAGASYVDSLYTQRNTANTALQNYEASVYGAQFSTLSSQRDKIVNNAGEELSSVPGYNMGVYGAAGTYNVKISPFQANQITDGLIYKPAYSLSGGFEEVCDAWINYTGPVNTVYNWNMNNVNGKDWTYNIRLKQQTQSENPDNVELGTDYVRVVGASVFWGLISANKGSTTDTTVFNQWTERFSTSVSLKLTMKGLQVFNVGAGFWDVGGVRTTYPNLLPPPLGKNTLAGKVRLQRLLIGTEVGLTITVSDTGTYNSIYSFIQDAKTSVGAGGGFSIFGIRFGAGGGKTTTTHREVKDVSFVTLQEGGQVIIAPSPKGVPVQLGALGKAL</sequence>
<feature type="signal peptide" evidence="1">
    <location>
        <begin position="1"/>
        <end position="20"/>
    </location>
</feature>
<dbReference type="EMBL" id="AGUE01000199">
    <property type="protein sequence ID" value="EHK97328.1"/>
    <property type="molecule type" value="Genomic_DNA"/>
</dbReference>
<evidence type="ECO:0000313" key="3">
    <source>
        <dbReference type="Proteomes" id="UP000005446"/>
    </source>
</evidence>
<keyword evidence="1" id="KW-0732">Signal</keyword>
<dbReference type="InParanoid" id="H0EW01"/>
<comment type="caution">
    <text evidence="2">The sequence shown here is derived from an EMBL/GenBank/DDBJ whole genome shotgun (WGS) entry which is preliminary data.</text>
</comment>
<reference evidence="2 3" key="1">
    <citation type="journal article" date="2012" name="Eukaryot. Cell">
        <title>Genome sequence of the fungus Glarea lozoyensis: the first genome sequence of a species from the Helotiaceae family.</title>
        <authorList>
            <person name="Youssar L."/>
            <person name="Gruening B.A."/>
            <person name="Erxleben A."/>
            <person name="Guenther S."/>
            <person name="Huettel W."/>
        </authorList>
    </citation>
    <scope>NUCLEOTIDE SEQUENCE [LARGE SCALE GENOMIC DNA]</scope>
    <source>
        <strain evidence="3">ATCC 74030 / MF5533</strain>
    </source>
</reference>
<name>H0EW01_GLAL7</name>
<protein>
    <submittedName>
        <fullName evidence="2">Uncharacterized protein</fullName>
    </submittedName>
</protein>
<evidence type="ECO:0000313" key="2">
    <source>
        <dbReference type="EMBL" id="EHK97328.1"/>
    </source>
</evidence>
<evidence type="ECO:0000256" key="1">
    <source>
        <dbReference type="SAM" id="SignalP"/>
    </source>
</evidence>
<organism evidence="2 3">
    <name type="scientific">Glarea lozoyensis (strain ATCC 74030 / MF5533)</name>
    <dbReference type="NCBI Taxonomy" id="1104152"/>
    <lineage>
        <taxon>Eukaryota</taxon>
        <taxon>Fungi</taxon>
        <taxon>Dikarya</taxon>
        <taxon>Ascomycota</taxon>
        <taxon>Pezizomycotina</taxon>
        <taxon>Leotiomycetes</taxon>
        <taxon>Helotiales</taxon>
        <taxon>Helotiaceae</taxon>
        <taxon>Glarea</taxon>
    </lineage>
</organism>
<keyword evidence="3" id="KW-1185">Reference proteome</keyword>
<dbReference type="Proteomes" id="UP000005446">
    <property type="component" value="Unassembled WGS sequence"/>
</dbReference>
<dbReference type="OrthoDB" id="5047692at2759"/>
<proteinExistence type="predicted"/>
<gene>
    <name evidence="2" type="ORF">M7I_6959</name>
</gene>
<dbReference type="HOGENOM" id="CLU_031394_0_0_1"/>
<accession>H0EW01</accession>
<feature type="chain" id="PRO_5003532400" evidence="1">
    <location>
        <begin position="21"/>
        <end position="428"/>
    </location>
</feature>
<dbReference type="AlphaFoldDB" id="H0EW01"/>